<dbReference type="EMBL" id="UGOG01000001">
    <property type="protein sequence ID" value="STX63415.1"/>
    <property type="molecule type" value="Genomic_DNA"/>
</dbReference>
<name>A0A378JXI0_9GAMM</name>
<comment type="catalytic activity">
    <reaction evidence="7 8">
        <text>cytidine(34) in tRNA(Ile2) + L-lysine + ATP = lysidine(34) in tRNA(Ile2) + AMP + diphosphate + H(+)</text>
        <dbReference type="Rhea" id="RHEA:43744"/>
        <dbReference type="Rhea" id="RHEA-COMP:10625"/>
        <dbReference type="Rhea" id="RHEA-COMP:10670"/>
        <dbReference type="ChEBI" id="CHEBI:15378"/>
        <dbReference type="ChEBI" id="CHEBI:30616"/>
        <dbReference type="ChEBI" id="CHEBI:32551"/>
        <dbReference type="ChEBI" id="CHEBI:33019"/>
        <dbReference type="ChEBI" id="CHEBI:82748"/>
        <dbReference type="ChEBI" id="CHEBI:83665"/>
        <dbReference type="ChEBI" id="CHEBI:456215"/>
        <dbReference type="EC" id="6.3.4.19"/>
    </reaction>
</comment>
<dbReference type="STRING" id="39962.Lmor_2868"/>
<dbReference type="EMBL" id="LNYN01000042">
    <property type="protein sequence ID" value="KTD30761.1"/>
    <property type="molecule type" value="Genomic_DNA"/>
</dbReference>
<gene>
    <name evidence="8 11" type="primary">tilS</name>
    <name evidence="10" type="ORF">Lmor_2868</name>
    <name evidence="11" type="ORF">NCTC12239_02360</name>
</gene>
<dbReference type="Proteomes" id="UP000254040">
    <property type="component" value="Unassembled WGS sequence"/>
</dbReference>
<feature type="binding site" evidence="8">
    <location>
        <begin position="25"/>
        <end position="30"/>
    </location>
    <ligand>
        <name>ATP</name>
        <dbReference type="ChEBI" id="CHEBI:30616"/>
    </ligand>
</feature>
<dbReference type="PANTHER" id="PTHR43033:SF1">
    <property type="entry name" value="TRNA(ILE)-LYSIDINE SYNTHASE-RELATED"/>
    <property type="match status" value="1"/>
</dbReference>
<evidence type="ECO:0000256" key="5">
    <source>
        <dbReference type="ARBA" id="ARBA00022741"/>
    </source>
</evidence>
<dbReference type="Gene3D" id="1.20.59.20">
    <property type="match status" value="1"/>
</dbReference>
<accession>A0A378JXI0</accession>
<evidence type="ECO:0000256" key="7">
    <source>
        <dbReference type="ARBA" id="ARBA00048539"/>
    </source>
</evidence>
<dbReference type="AlphaFoldDB" id="A0A378JXI0"/>
<dbReference type="EC" id="6.3.4.19" evidence="8"/>
<protein>
    <recommendedName>
        <fullName evidence="8">tRNA(Ile)-lysidine synthase</fullName>
        <ecNumber evidence="8">6.3.4.19</ecNumber>
    </recommendedName>
    <alternativeName>
        <fullName evidence="8">tRNA(Ile)-2-lysyl-cytidine synthase</fullName>
    </alternativeName>
    <alternativeName>
        <fullName evidence="8">tRNA(Ile)-lysidine synthetase</fullName>
    </alternativeName>
</protein>
<comment type="function">
    <text evidence="8">Ligates lysine onto the cytidine present at position 34 of the AUA codon-specific tRNA(Ile) that contains the anticodon CAU, in an ATP-dependent manner. Cytidine is converted to lysidine, thus changing the amino acid specificity of the tRNA from methionine to isoleucine.</text>
</comment>
<dbReference type="NCBIfam" id="TIGR02432">
    <property type="entry name" value="lysidine_TilS_N"/>
    <property type="match status" value="1"/>
</dbReference>
<feature type="domain" description="Lysidine-tRNA(Ile) synthetase C-terminal" evidence="9">
    <location>
        <begin position="358"/>
        <end position="429"/>
    </location>
</feature>
<dbReference type="Proteomes" id="UP000054985">
    <property type="component" value="Unassembled WGS sequence"/>
</dbReference>
<keyword evidence="3 8" id="KW-0436">Ligase</keyword>
<evidence type="ECO:0000256" key="1">
    <source>
        <dbReference type="ARBA" id="ARBA00004496"/>
    </source>
</evidence>
<dbReference type="InterPro" id="IPR012094">
    <property type="entry name" value="tRNA_Ile_lys_synt"/>
</dbReference>
<dbReference type="InterPro" id="IPR012795">
    <property type="entry name" value="tRNA_Ile_lys_synt_N"/>
</dbReference>
<dbReference type="RefSeq" id="WP_028385086.1">
    <property type="nucleotide sequence ID" value="NZ_CAAAJG010000008.1"/>
</dbReference>
<evidence type="ECO:0000256" key="4">
    <source>
        <dbReference type="ARBA" id="ARBA00022694"/>
    </source>
</evidence>
<dbReference type="CDD" id="cd01992">
    <property type="entry name" value="TilS_N"/>
    <property type="match status" value="1"/>
</dbReference>
<dbReference type="InterPro" id="IPR011063">
    <property type="entry name" value="TilS/TtcA_N"/>
</dbReference>
<dbReference type="Pfam" id="PF11734">
    <property type="entry name" value="TilS_C"/>
    <property type="match status" value="1"/>
</dbReference>
<sequence length="431" mass="49029">MTKALFNSRWVSHLEQYKKLIVGFSGGLDSTVLLHALYSQSSLRNKLLAVHINHGISPNALFWQSHCEAFCAHSGISFKSESVEFDRSANIEEGARNARYAVFNSLLTNQDCLLLGHHMDDQAETVLLQLFRGAGVDGLAAMMESGRFGSGRLARPLLSCTRQQLEHYAAQHELTWIEDESNQDVHFSRNYIRQEIMPSLIAKWPGVVGNIARAANHCQQARTNLDELAFMDSPQLLSQSSVLCVESLKSLSIERISNVLRVWLKQNQVQLPSAATFQRLIHEAVFASADSMPLIRWDEVQIRRYNDSLYIVPVNEIKLPQRIEWSQFPQPVRLGETGSFLVAQKTEEGIRVSKGEKIHIQFRTGGELFVWHDQTKRLKKLFQDWGIPPWLRQNIPLLYINDQLAAVIGYAISDLFFTNNPEEAWSISMNR</sequence>
<dbReference type="HAMAP" id="MF_01161">
    <property type="entry name" value="tRNA_Ile_lys_synt"/>
    <property type="match status" value="1"/>
</dbReference>
<dbReference type="PANTHER" id="PTHR43033">
    <property type="entry name" value="TRNA(ILE)-LYSIDINE SYNTHASE-RELATED"/>
    <property type="match status" value="1"/>
</dbReference>
<dbReference type="GO" id="GO:0005737">
    <property type="term" value="C:cytoplasm"/>
    <property type="evidence" value="ECO:0007669"/>
    <property type="project" value="UniProtKB-SubCell"/>
</dbReference>
<dbReference type="Gene3D" id="3.40.50.620">
    <property type="entry name" value="HUPs"/>
    <property type="match status" value="1"/>
</dbReference>
<keyword evidence="5 8" id="KW-0547">Nucleotide-binding</keyword>
<dbReference type="GO" id="GO:0005524">
    <property type="term" value="F:ATP binding"/>
    <property type="evidence" value="ECO:0007669"/>
    <property type="project" value="UniProtKB-UniRule"/>
</dbReference>
<evidence type="ECO:0000313" key="13">
    <source>
        <dbReference type="Proteomes" id="UP000254040"/>
    </source>
</evidence>
<comment type="domain">
    <text evidence="8">The N-terminal region contains the highly conserved SGGXDS motif, predicted to be a P-loop motif involved in ATP binding.</text>
</comment>
<dbReference type="NCBIfam" id="TIGR02433">
    <property type="entry name" value="lysidine_TilS_C"/>
    <property type="match status" value="1"/>
</dbReference>
<evidence type="ECO:0000313" key="12">
    <source>
        <dbReference type="Proteomes" id="UP000054985"/>
    </source>
</evidence>
<keyword evidence="12" id="KW-1185">Reference proteome</keyword>
<dbReference type="SUPFAM" id="SSF82829">
    <property type="entry name" value="MesJ substrate recognition domain-like"/>
    <property type="match status" value="1"/>
</dbReference>
<dbReference type="InterPro" id="IPR015262">
    <property type="entry name" value="tRNA_Ile_lys_synt_subst-bd"/>
</dbReference>
<keyword evidence="4 8" id="KW-0819">tRNA processing</keyword>
<reference evidence="10 12" key="1">
    <citation type="submission" date="2015-11" db="EMBL/GenBank/DDBJ databases">
        <title>Genomic analysis of 38 Legionella species identifies large and diverse effector repertoires.</title>
        <authorList>
            <person name="Burstein D."/>
            <person name="Amaro F."/>
            <person name="Zusman T."/>
            <person name="Lifshitz Z."/>
            <person name="Cohen O."/>
            <person name="Gilbert J.A."/>
            <person name="Pupko T."/>
            <person name="Shuman H.A."/>
            <person name="Segal G."/>
        </authorList>
    </citation>
    <scope>NUCLEOTIDE SEQUENCE [LARGE SCALE GENOMIC DNA]</scope>
    <source>
        <strain evidence="10 12">ATCC 43877</strain>
    </source>
</reference>
<organism evidence="11 13">
    <name type="scientific">Legionella moravica</name>
    <dbReference type="NCBI Taxonomy" id="39962"/>
    <lineage>
        <taxon>Bacteria</taxon>
        <taxon>Pseudomonadati</taxon>
        <taxon>Pseudomonadota</taxon>
        <taxon>Gammaproteobacteria</taxon>
        <taxon>Legionellales</taxon>
        <taxon>Legionellaceae</taxon>
        <taxon>Legionella</taxon>
    </lineage>
</organism>
<dbReference type="Pfam" id="PF01171">
    <property type="entry name" value="ATP_bind_3"/>
    <property type="match status" value="1"/>
</dbReference>
<dbReference type="SUPFAM" id="SSF56037">
    <property type="entry name" value="PheT/TilS domain"/>
    <property type="match status" value="1"/>
</dbReference>
<dbReference type="GO" id="GO:0006400">
    <property type="term" value="P:tRNA modification"/>
    <property type="evidence" value="ECO:0007669"/>
    <property type="project" value="UniProtKB-UniRule"/>
</dbReference>
<evidence type="ECO:0000259" key="9">
    <source>
        <dbReference type="SMART" id="SM00977"/>
    </source>
</evidence>
<dbReference type="GO" id="GO:0032267">
    <property type="term" value="F:tRNA(Ile)-lysidine synthase activity"/>
    <property type="evidence" value="ECO:0007669"/>
    <property type="project" value="UniProtKB-EC"/>
</dbReference>
<comment type="similarity">
    <text evidence="8">Belongs to the tRNA(Ile)-lysidine synthase family.</text>
</comment>
<evidence type="ECO:0000256" key="2">
    <source>
        <dbReference type="ARBA" id="ARBA00022490"/>
    </source>
</evidence>
<dbReference type="SMART" id="SM00977">
    <property type="entry name" value="TilS_C"/>
    <property type="match status" value="1"/>
</dbReference>
<keyword evidence="6 8" id="KW-0067">ATP-binding</keyword>
<comment type="subcellular location">
    <subcellularLocation>
        <location evidence="1 8">Cytoplasm</location>
    </subcellularLocation>
</comment>
<dbReference type="SUPFAM" id="SSF52402">
    <property type="entry name" value="Adenine nucleotide alpha hydrolases-like"/>
    <property type="match status" value="1"/>
</dbReference>
<evidence type="ECO:0000313" key="10">
    <source>
        <dbReference type="EMBL" id="KTD30761.1"/>
    </source>
</evidence>
<evidence type="ECO:0000256" key="3">
    <source>
        <dbReference type="ARBA" id="ARBA00022598"/>
    </source>
</evidence>
<evidence type="ECO:0000313" key="11">
    <source>
        <dbReference type="EMBL" id="STX63415.1"/>
    </source>
</evidence>
<dbReference type="InterPro" id="IPR012796">
    <property type="entry name" value="Lysidine-tRNA-synth_C"/>
</dbReference>
<evidence type="ECO:0000256" key="6">
    <source>
        <dbReference type="ARBA" id="ARBA00022840"/>
    </source>
</evidence>
<dbReference type="Pfam" id="PF09179">
    <property type="entry name" value="TilS"/>
    <property type="match status" value="1"/>
</dbReference>
<dbReference type="OrthoDB" id="9807403at2"/>
<dbReference type="InterPro" id="IPR014729">
    <property type="entry name" value="Rossmann-like_a/b/a_fold"/>
</dbReference>
<reference evidence="11 13" key="2">
    <citation type="submission" date="2018-06" db="EMBL/GenBank/DDBJ databases">
        <authorList>
            <consortium name="Pathogen Informatics"/>
            <person name="Doyle S."/>
        </authorList>
    </citation>
    <scope>NUCLEOTIDE SEQUENCE [LARGE SCALE GENOMIC DNA]</scope>
    <source>
        <strain evidence="11 13">NCTC12239</strain>
    </source>
</reference>
<proteinExistence type="inferred from homology"/>
<keyword evidence="2 8" id="KW-0963">Cytoplasm</keyword>
<evidence type="ECO:0000256" key="8">
    <source>
        <dbReference type="HAMAP-Rule" id="MF_01161"/>
    </source>
</evidence>